<keyword evidence="2" id="KW-1185">Reference proteome</keyword>
<gene>
    <name evidence="1" type="ORF">D9758_018542</name>
</gene>
<accession>A0A8H5B0L0</accession>
<comment type="caution">
    <text evidence="1">The sequence shown here is derived from an EMBL/GenBank/DDBJ whole genome shotgun (WGS) entry which is preliminary data.</text>
</comment>
<dbReference type="OrthoDB" id="296386at2759"/>
<evidence type="ECO:0000313" key="1">
    <source>
        <dbReference type="EMBL" id="KAF5313537.1"/>
    </source>
</evidence>
<protein>
    <submittedName>
        <fullName evidence="1">Uncharacterized protein</fullName>
    </submittedName>
</protein>
<dbReference type="EMBL" id="JAACJM010000527">
    <property type="protein sequence ID" value="KAF5313537.1"/>
    <property type="molecule type" value="Genomic_DNA"/>
</dbReference>
<name>A0A8H5B0L0_9AGAR</name>
<dbReference type="AlphaFoldDB" id="A0A8H5B0L0"/>
<proteinExistence type="predicted"/>
<reference evidence="1 2" key="1">
    <citation type="journal article" date="2020" name="ISME J.">
        <title>Uncovering the hidden diversity of litter-decomposition mechanisms in mushroom-forming fungi.</title>
        <authorList>
            <person name="Floudas D."/>
            <person name="Bentzer J."/>
            <person name="Ahren D."/>
            <person name="Johansson T."/>
            <person name="Persson P."/>
            <person name="Tunlid A."/>
        </authorList>
    </citation>
    <scope>NUCLEOTIDE SEQUENCE [LARGE SCALE GENOMIC DNA]</scope>
    <source>
        <strain evidence="1 2">CBS 291.85</strain>
    </source>
</reference>
<evidence type="ECO:0000313" key="2">
    <source>
        <dbReference type="Proteomes" id="UP000559256"/>
    </source>
</evidence>
<dbReference type="Proteomes" id="UP000559256">
    <property type="component" value="Unassembled WGS sequence"/>
</dbReference>
<organism evidence="1 2">
    <name type="scientific">Tetrapyrgos nigripes</name>
    <dbReference type="NCBI Taxonomy" id="182062"/>
    <lineage>
        <taxon>Eukaryota</taxon>
        <taxon>Fungi</taxon>
        <taxon>Dikarya</taxon>
        <taxon>Basidiomycota</taxon>
        <taxon>Agaricomycotina</taxon>
        <taxon>Agaricomycetes</taxon>
        <taxon>Agaricomycetidae</taxon>
        <taxon>Agaricales</taxon>
        <taxon>Marasmiineae</taxon>
        <taxon>Marasmiaceae</taxon>
        <taxon>Tetrapyrgos</taxon>
    </lineage>
</organism>
<sequence length="74" mass="8225">MASVIPVDIIVEFRASPKRPTHKDASTRKQESLKAQLQYSVSSLRFIKVDSRLLGGGVRVWGIYSFLCGAQRAC</sequence>